<reference evidence="2" key="1">
    <citation type="submission" date="2023-03" db="EMBL/GenBank/DDBJ databases">
        <title>Massive genome expansion in bonnet fungi (Mycena s.s.) driven by repeated elements and novel gene families across ecological guilds.</title>
        <authorList>
            <consortium name="Lawrence Berkeley National Laboratory"/>
            <person name="Harder C.B."/>
            <person name="Miyauchi S."/>
            <person name="Viragh M."/>
            <person name="Kuo A."/>
            <person name="Thoen E."/>
            <person name="Andreopoulos B."/>
            <person name="Lu D."/>
            <person name="Skrede I."/>
            <person name="Drula E."/>
            <person name="Henrissat B."/>
            <person name="Morin E."/>
            <person name="Kohler A."/>
            <person name="Barry K."/>
            <person name="LaButti K."/>
            <person name="Morin E."/>
            <person name="Salamov A."/>
            <person name="Lipzen A."/>
            <person name="Mereny Z."/>
            <person name="Hegedus B."/>
            <person name="Baldrian P."/>
            <person name="Stursova M."/>
            <person name="Weitz H."/>
            <person name="Taylor A."/>
            <person name="Grigoriev I.V."/>
            <person name="Nagy L.G."/>
            <person name="Martin F."/>
            <person name="Kauserud H."/>
        </authorList>
    </citation>
    <scope>NUCLEOTIDE SEQUENCE</scope>
    <source>
        <strain evidence="2">9144</strain>
    </source>
</reference>
<dbReference type="EMBL" id="JARJCW010000003">
    <property type="protein sequence ID" value="KAJ7227263.1"/>
    <property type="molecule type" value="Genomic_DNA"/>
</dbReference>
<evidence type="ECO:0000313" key="2">
    <source>
        <dbReference type="EMBL" id="KAJ7227263.1"/>
    </source>
</evidence>
<name>A0AAD7E402_9AGAR</name>
<feature type="region of interest" description="Disordered" evidence="1">
    <location>
        <begin position="1"/>
        <end position="42"/>
    </location>
</feature>
<evidence type="ECO:0000256" key="1">
    <source>
        <dbReference type="SAM" id="MobiDB-lite"/>
    </source>
</evidence>
<proteinExistence type="predicted"/>
<dbReference type="Proteomes" id="UP001219525">
    <property type="component" value="Unassembled WGS sequence"/>
</dbReference>
<comment type="caution">
    <text evidence="2">The sequence shown here is derived from an EMBL/GenBank/DDBJ whole genome shotgun (WGS) entry which is preliminary data.</text>
</comment>
<sequence>MSTPVGTGAGGALPSRDDDPDDAPTPSAARSHPQGATLKARVTRNTRSARLDCEPLGSFPISSSLGCSASLRHSLGQAGRVFATQRLQAGLQYAQTFPVSHVYAELGRPLLRAKFGKGLPLLALPPEWPLYIIDFSRPSSLPPMSSGRLPPRLCYCTPPPSATPSTRSSPQALRDLAHSAIDWHAVTILRLSLRLFVPAPTLSEGTVCARSIKRSLAFMAPVPNSLSVSIVSLSRTSAAHKHKR</sequence>
<keyword evidence="3" id="KW-1185">Reference proteome</keyword>
<gene>
    <name evidence="2" type="ORF">GGX14DRAFT_555836</name>
</gene>
<organism evidence="2 3">
    <name type="scientific">Mycena pura</name>
    <dbReference type="NCBI Taxonomy" id="153505"/>
    <lineage>
        <taxon>Eukaryota</taxon>
        <taxon>Fungi</taxon>
        <taxon>Dikarya</taxon>
        <taxon>Basidiomycota</taxon>
        <taxon>Agaricomycotina</taxon>
        <taxon>Agaricomycetes</taxon>
        <taxon>Agaricomycetidae</taxon>
        <taxon>Agaricales</taxon>
        <taxon>Marasmiineae</taxon>
        <taxon>Mycenaceae</taxon>
        <taxon>Mycena</taxon>
    </lineage>
</organism>
<dbReference type="AlphaFoldDB" id="A0AAD7E402"/>
<protein>
    <submittedName>
        <fullName evidence="2">Uncharacterized protein</fullName>
    </submittedName>
</protein>
<accession>A0AAD7E402</accession>
<evidence type="ECO:0000313" key="3">
    <source>
        <dbReference type="Proteomes" id="UP001219525"/>
    </source>
</evidence>